<gene>
    <name evidence="2" type="ORF">ACFQ24_02090</name>
</gene>
<dbReference type="Gene3D" id="3.30.1120.70">
    <property type="match status" value="1"/>
</dbReference>
<reference evidence="3" key="1">
    <citation type="journal article" date="2019" name="Int. J. Syst. Evol. Microbiol.">
        <title>The Global Catalogue of Microorganisms (GCM) 10K type strain sequencing project: providing services to taxonomists for standard genome sequencing and annotation.</title>
        <authorList>
            <consortium name="The Broad Institute Genomics Platform"/>
            <consortium name="The Broad Institute Genome Sequencing Center for Infectious Disease"/>
            <person name="Wu L."/>
            <person name="Ma J."/>
        </authorList>
    </citation>
    <scope>NUCLEOTIDE SEQUENCE [LARGE SCALE GENOMIC DNA]</scope>
    <source>
        <strain evidence="3">CCUG 54329</strain>
    </source>
</reference>
<dbReference type="EMBL" id="JBHTLS010000009">
    <property type="protein sequence ID" value="MFD1103709.1"/>
    <property type="molecule type" value="Genomic_DNA"/>
</dbReference>
<dbReference type="InterPro" id="IPR006427">
    <property type="entry name" value="Portal_HK97"/>
</dbReference>
<comment type="caution">
    <text evidence="2">The sequence shown here is derived from an EMBL/GenBank/DDBJ whole genome shotgun (WGS) entry which is preliminary data.</text>
</comment>
<evidence type="ECO:0000313" key="2">
    <source>
        <dbReference type="EMBL" id="MFD1103709.1"/>
    </source>
</evidence>
<proteinExistence type="predicted"/>
<feature type="compositionally biased region" description="Basic and acidic residues" evidence="1">
    <location>
        <begin position="410"/>
        <end position="421"/>
    </location>
</feature>
<evidence type="ECO:0000256" key="1">
    <source>
        <dbReference type="SAM" id="MobiDB-lite"/>
    </source>
</evidence>
<dbReference type="Gene3D" id="1.20.1270.210">
    <property type="match status" value="1"/>
</dbReference>
<dbReference type="InterPro" id="IPR006944">
    <property type="entry name" value="Phage/GTA_portal"/>
</dbReference>
<sequence>MNLFDRLLGRSPGAGVPRAQSVIPDAGIEISTPEQLEAALRGEAGLTGEVVTPETAMRIGAVFGCVRLIAGKVATLPIDVKRRVDDRTRVDASDHAVAQLIRRKPNSWQRPAQFKRMMQAHVLLRGNAFALKSVSRGEVRALIPIHPDRVTVRQRDDLALEYDVVRKNGSRITVSQQDMFHLYGLTLNGYSGVTPLTYARETIGQARARDRQVAATFKHGARPSGAVSMPDGKTLSDSAYNNLQRSLEDFRSGGDKDGGVLLLEEGLKWEKISLSPTDMQWIEGQKLSRSEICMFFGVPPSMIGDNSGSDSNWGTGLEQKSNGFVAYTLDDHLVMWEEELSAMIANPEIYARFNRNALVRGDLKARWEAYVKALQWGVYSPNKVLELEDENPREGGDIYYPPPNTAGGDSKSKKEIEDDDA</sequence>
<dbReference type="Pfam" id="PF04860">
    <property type="entry name" value="Phage_portal"/>
    <property type="match status" value="1"/>
</dbReference>
<name>A0ABW3NVL7_9SPHN</name>
<organism evidence="2 3">
    <name type="scientific">Sphingobium olei</name>
    <dbReference type="NCBI Taxonomy" id="420955"/>
    <lineage>
        <taxon>Bacteria</taxon>
        <taxon>Pseudomonadati</taxon>
        <taxon>Pseudomonadota</taxon>
        <taxon>Alphaproteobacteria</taxon>
        <taxon>Sphingomonadales</taxon>
        <taxon>Sphingomonadaceae</taxon>
        <taxon>Sphingobium</taxon>
    </lineage>
</organism>
<dbReference type="NCBIfam" id="TIGR01537">
    <property type="entry name" value="portal_HK97"/>
    <property type="match status" value="1"/>
</dbReference>
<protein>
    <submittedName>
        <fullName evidence="2">Phage portal protein</fullName>
    </submittedName>
</protein>
<accession>A0ABW3NVL7</accession>
<feature type="region of interest" description="Disordered" evidence="1">
    <location>
        <begin position="389"/>
        <end position="421"/>
    </location>
</feature>
<evidence type="ECO:0000313" key="3">
    <source>
        <dbReference type="Proteomes" id="UP001597203"/>
    </source>
</evidence>
<dbReference type="Proteomes" id="UP001597203">
    <property type="component" value="Unassembled WGS sequence"/>
</dbReference>
<keyword evidence="3" id="KW-1185">Reference proteome</keyword>
<dbReference type="Gene3D" id="3.40.140.120">
    <property type="match status" value="1"/>
</dbReference>
<dbReference type="RefSeq" id="WP_380908727.1">
    <property type="nucleotide sequence ID" value="NZ_JBHTLS010000009.1"/>
</dbReference>